<gene>
    <name evidence="2" type="ORF">SAMN05216214_10895</name>
</gene>
<dbReference type="Proteomes" id="UP000185766">
    <property type="component" value="Unassembled WGS sequence"/>
</dbReference>
<dbReference type="AlphaFoldDB" id="A0A1H7MJU3"/>
<reference evidence="2 3" key="1">
    <citation type="submission" date="2016-10" db="EMBL/GenBank/DDBJ databases">
        <authorList>
            <person name="de Groot N.N."/>
        </authorList>
    </citation>
    <scope>NUCLEOTIDE SEQUENCE [LARGE SCALE GENOMIC DNA]</scope>
    <source>
        <strain evidence="2 3">JCM 19513</strain>
    </source>
</reference>
<sequence>MQTCDFQIPLGRSLFKCFGAAGQTHYILRQYLRPGIFNLLLTLVDQLLQALLLCLQLYQLLTQLLLALLTFR</sequence>
<keyword evidence="3" id="KW-1185">Reference proteome</keyword>
<proteinExistence type="predicted"/>
<feature type="transmembrane region" description="Helical" evidence="1">
    <location>
        <begin position="47"/>
        <end position="71"/>
    </location>
</feature>
<evidence type="ECO:0000313" key="2">
    <source>
        <dbReference type="EMBL" id="SEL11381.1"/>
    </source>
</evidence>
<dbReference type="EMBL" id="FOAS01000008">
    <property type="protein sequence ID" value="SEL11381.1"/>
    <property type="molecule type" value="Genomic_DNA"/>
</dbReference>
<keyword evidence="1" id="KW-1133">Transmembrane helix</keyword>
<organism evidence="2 3">
    <name type="scientific">Atopomonas hussainii</name>
    <dbReference type="NCBI Taxonomy" id="1429083"/>
    <lineage>
        <taxon>Bacteria</taxon>
        <taxon>Pseudomonadati</taxon>
        <taxon>Pseudomonadota</taxon>
        <taxon>Gammaproteobacteria</taxon>
        <taxon>Pseudomonadales</taxon>
        <taxon>Pseudomonadaceae</taxon>
        <taxon>Atopomonas</taxon>
    </lineage>
</organism>
<protein>
    <submittedName>
        <fullName evidence="2">Uncharacterized protein</fullName>
    </submittedName>
</protein>
<name>A0A1H7MJU3_9GAMM</name>
<accession>A0A1H7MJU3</accession>
<evidence type="ECO:0000256" key="1">
    <source>
        <dbReference type="SAM" id="Phobius"/>
    </source>
</evidence>
<keyword evidence="1" id="KW-0472">Membrane</keyword>
<keyword evidence="1" id="KW-0812">Transmembrane</keyword>
<evidence type="ECO:0000313" key="3">
    <source>
        <dbReference type="Proteomes" id="UP000185766"/>
    </source>
</evidence>